<keyword evidence="2" id="KW-1185">Reference proteome</keyword>
<dbReference type="RefSeq" id="WP_318296214.1">
    <property type="nucleotide sequence ID" value="NZ_BAAABQ010000084.1"/>
</dbReference>
<comment type="caution">
    <text evidence="1">The sequence shown here is derived from an EMBL/GenBank/DDBJ whole genome shotgun (WGS) entry which is preliminary data.</text>
</comment>
<name>A0ABR6BET0_9PSEU</name>
<protein>
    <submittedName>
        <fullName evidence="1">Pimeloyl-ACP methyl ester carboxylesterase</fullName>
    </submittedName>
</protein>
<sequence length="217" mass="22021">MFQAPLRAADLELVAPGPVPGPDLVRHHLAALDAAAQHGPVLVGGVSLGAHVAAEWACAHPTRCAGLLLALPAWCGAAEGSPGAVAARLSAEAVRRDGVDATLRAATAGVDPWLAAELDRAWRRHGHGLADSLLAADRPAPTAAQLAALPVPAGLAAVVDDPVHPLPVARQWAAALPHSALRTLSFAEFGADRTALGRAAVQAWQEAAAPLCHEGAP</sequence>
<gene>
    <name evidence="1" type="ORF">BC739_002572</name>
</gene>
<dbReference type="SUPFAM" id="SSF53474">
    <property type="entry name" value="alpha/beta-Hydrolases"/>
    <property type="match status" value="1"/>
</dbReference>
<proteinExistence type="predicted"/>
<evidence type="ECO:0000313" key="2">
    <source>
        <dbReference type="Proteomes" id="UP000517916"/>
    </source>
</evidence>
<accession>A0ABR6BET0</accession>
<reference evidence="1 2" key="1">
    <citation type="submission" date="2020-08" db="EMBL/GenBank/DDBJ databases">
        <title>Genomic Encyclopedia of Archaeal and Bacterial Type Strains, Phase II (KMG-II): from individual species to whole genera.</title>
        <authorList>
            <person name="Goeker M."/>
        </authorList>
    </citation>
    <scope>NUCLEOTIDE SEQUENCE [LARGE SCALE GENOMIC DNA]</scope>
    <source>
        <strain evidence="1 2">DSM 43850</strain>
    </source>
</reference>
<dbReference type="InterPro" id="IPR029058">
    <property type="entry name" value="AB_hydrolase_fold"/>
</dbReference>
<dbReference type="Gene3D" id="3.40.50.1820">
    <property type="entry name" value="alpha/beta hydrolase"/>
    <property type="match status" value="1"/>
</dbReference>
<dbReference type="Proteomes" id="UP000517916">
    <property type="component" value="Unassembled WGS sequence"/>
</dbReference>
<evidence type="ECO:0000313" key="1">
    <source>
        <dbReference type="EMBL" id="MBA8925373.1"/>
    </source>
</evidence>
<organism evidence="1 2">
    <name type="scientific">Kutzneria viridogrisea</name>
    <dbReference type="NCBI Taxonomy" id="47990"/>
    <lineage>
        <taxon>Bacteria</taxon>
        <taxon>Bacillati</taxon>
        <taxon>Actinomycetota</taxon>
        <taxon>Actinomycetes</taxon>
        <taxon>Pseudonocardiales</taxon>
        <taxon>Pseudonocardiaceae</taxon>
        <taxon>Kutzneria</taxon>
    </lineage>
</organism>
<dbReference type="EMBL" id="JACJID010000002">
    <property type="protein sequence ID" value="MBA8925373.1"/>
    <property type="molecule type" value="Genomic_DNA"/>
</dbReference>